<dbReference type="EMBL" id="KN847588">
    <property type="protein sequence ID" value="KIV98987.1"/>
    <property type="molecule type" value="Genomic_DNA"/>
</dbReference>
<accession>A0A0D1ZX07</accession>
<reference evidence="2 3" key="1">
    <citation type="submission" date="2015-01" db="EMBL/GenBank/DDBJ databases">
        <title>The Genome Sequence of Ochroconis gallopava CBS43764.</title>
        <authorList>
            <consortium name="The Broad Institute Genomics Platform"/>
            <person name="Cuomo C."/>
            <person name="de Hoog S."/>
            <person name="Gorbushina A."/>
            <person name="Stielow B."/>
            <person name="Teixiera M."/>
            <person name="Abouelleil A."/>
            <person name="Chapman S.B."/>
            <person name="Priest M."/>
            <person name="Young S.K."/>
            <person name="Wortman J."/>
            <person name="Nusbaum C."/>
            <person name="Birren B."/>
        </authorList>
    </citation>
    <scope>NUCLEOTIDE SEQUENCE [LARGE SCALE GENOMIC DNA]</scope>
    <source>
        <strain evidence="2 3">CBS 43764</strain>
    </source>
</reference>
<name>A0A0D1ZX07_9PEZI</name>
<dbReference type="RefSeq" id="XP_016208857.1">
    <property type="nucleotide sequence ID" value="XM_016363297.1"/>
</dbReference>
<sequence length="779" mass="88054">MAHRERGERGENKRKRRRFASDLGLLGTTLLDFCYCYFFAKSNCFKILKDMALNTAEESTIKVPVARQESMRGPEPTSYQETEVARLLRLLVQQQVTRLGKVRRKEAHWFTGLDVSDWLEEFEVELEQEGVPKESWCKELVINTQPGLRPRIRYLDGYESSNWMAFRRSLMDEFSDSDGRVMKRSESYLRMLAKAVREDNIMTPLAYITEFRRIGLEMLSEGRIGNFQLVQIFLKGFSESRQDQILDSISNELTPSGERRRAIPDFASVVAAARQVAQSVQYRQQIEKAGPAEGQLKTVIKTQYPGISRRNADPSRLDEDLRQSIDNLRVGAATMDSLKQRIAICEDPILKSGKQDSTQMGHIINYVESLFPNTHLKAAVPRTENSATGMSLYKPAMPSQDQASVELWCCANDNQPHRHATRCPLLMPLMDSRQIHWDREAKAFRWGPVGSGQDLIPLNRYSQVKKTQREQIDELMKQRTAGRQAAGVQLICENAGGSYFAEYDRVVREVGTHVVSESQPSGMRATVKTVRSGTLQEKEEPAMVTQVADRVGSKPTLKNYLKEVPHEQTVVSFTERLMNSTVEISLMESLQLMPEIRNAIYQSLPGPIADVVRDQLAAAKEARRKRTEETNAQKAGAKAKREDMIIGAIYGGDLTVRELTSDYIAHQDRLQNRQRISAPLPMVDVYIGRSRHESRALIDTGACTNCLSEEFAKEQGLVLNQIHGDMTVLKNMRAANKGAMHCIGWVSARVNIAGSDIIYNPVIFAVFRNLSLEVILGTD</sequence>
<dbReference type="VEuPathDB" id="FungiDB:PV09_09267"/>
<feature type="transmembrane region" description="Helical" evidence="1">
    <location>
        <begin position="20"/>
        <end position="40"/>
    </location>
</feature>
<dbReference type="CDD" id="cd00303">
    <property type="entry name" value="retropepsin_like"/>
    <property type="match status" value="1"/>
</dbReference>
<evidence type="ECO:0000313" key="3">
    <source>
        <dbReference type="Proteomes" id="UP000053259"/>
    </source>
</evidence>
<keyword evidence="1" id="KW-0812">Transmembrane</keyword>
<dbReference type="SUPFAM" id="SSF50630">
    <property type="entry name" value="Acid proteases"/>
    <property type="match status" value="1"/>
</dbReference>
<dbReference type="InParanoid" id="A0A0D1ZX07"/>
<proteinExistence type="predicted"/>
<dbReference type="GeneID" id="27317240"/>
<gene>
    <name evidence="2" type="ORF">PV09_09267</name>
</gene>
<dbReference type="InterPro" id="IPR021109">
    <property type="entry name" value="Peptidase_aspartic_dom_sf"/>
</dbReference>
<keyword evidence="3" id="KW-1185">Reference proteome</keyword>
<evidence type="ECO:0000313" key="2">
    <source>
        <dbReference type="EMBL" id="KIV98987.1"/>
    </source>
</evidence>
<evidence type="ECO:0000256" key="1">
    <source>
        <dbReference type="SAM" id="Phobius"/>
    </source>
</evidence>
<protein>
    <submittedName>
        <fullName evidence="2">Uncharacterized protein</fullName>
    </submittedName>
</protein>
<dbReference type="AlphaFoldDB" id="A0A0D1ZX07"/>
<keyword evidence="1" id="KW-1133">Transmembrane helix</keyword>
<keyword evidence="1" id="KW-0472">Membrane</keyword>
<dbReference type="Proteomes" id="UP000053259">
    <property type="component" value="Unassembled WGS sequence"/>
</dbReference>
<dbReference type="Gene3D" id="2.40.70.10">
    <property type="entry name" value="Acid Proteases"/>
    <property type="match status" value="1"/>
</dbReference>
<organism evidence="2 3">
    <name type="scientific">Verruconis gallopava</name>
    <dbReference type="NCBI Taxonomy" id="253628"/>
    <lineage>
        <taxon>Eukaryota</taxon>
        <taxon>Fungi</taxon>
        <taxon>Dikarya</taxon>
        <taxon>Ascomycota</taxon>
        <taxon>Pezizomycotina</taxon>
        <taxon>Dothideomycetes</taxon>
        <taxon>Pleosporomycetidae</taxon>
        <taxon>Venturiales</taxon>
        <taxon>Sympoventuriaceae</taxon>
        <taxon>Verruconis</taxon>
    </lineage>
</organism>
<dbReference type="STRING" id="253628.A0A0D1ZX07"/>
<dbReference type="HOGENOM" id="CLU_359503_0_0_1"/>